<comment type="caution">
    <text evidence="4">The sequence shown here is derived from an EMBL/GenBank/DDBJ whole genome shotgun (WGS) entry which is preliminary data.</text>
</comment>
<dbReference type="GO" id="GO:0098855">
    <property type="term" value="C:HCN channel complex"/>
    <property type="evidence" value="ECO:0007669"/>
    <property type="project" value="TreeGrafter"/>
</dbReference>
<dbReference type="InterPro" id="IPR018490">
    <property type="entry name" value="cNMP-bd_dom_sf"/>
</dbReference>
<dbReference type="OrthoDB" id="421586at2759"/>
<dbReference type="Gene3D" id="1.10.287.70">
    <property type="match status" value="1"/>
</dbReference>
<name>A0A9P1FJN6_9DINO</name>
<dbReference type="PANTHER" id="PTHR45689">
    <property type="entry name" value="I[[H]] CHANNEL, ISOFORM E"/>
    <property type="match status" value="1"/>
</dbReference>
<feature type="transmembrane region" description="Helical" evidence="2">
    <location>
        <begin position="236"/>
        <end position="256"/>
    </location>
</feature>
<evidence type="ECO:0000313" key="4">
    <source>
        <dbReference type="EMBL" id="CAI3979654.1"/>
    </source>
</evidence>
<sequence length="1020" mass="114380">MLGCFSDISMALGELHHCIQVGCCMDDIRKFALPTAVAFEVNAKASVGRWSGLSEADGALFGEENPKKLKWSGVSSRSLMTEDAQDDDQSQSTQGPTVLGPDWPQSVTQRNFGTDGVRQSNLTTLMANNNSSMVPQEGLNAVITSRFAHCVLEPSSKKRIAFDMVAMIFLLYDLCITPVAIAWDFPMSGWLLYCTATVAFFWTVDMVVTSRTGFYRAGVLVLSPKEILKKYARTTLFPDLLIVLIDWLTVFINVIFPEEQAVENPELVGAKLVRFSKVTRAIRILSVTRVIRIQEYLEHVGDRLHGGSSLKYVGDMARLVVIILWINHVMSCTWFYVGRITTGDTGTSWLDDTITDENSPLYYDTIPLFQYTTAFHWAITQMTPGSMQVFPRNSFERLFNIFALVFGMFFFSSLISSLSATMVNFRMKSTQTANQMSELRRFLRQSKISSKLSVGLQKEALERLMEVKPLMVTDVKALKLLSADLQKELQYELCLPYLMRSGFYRVCQAADTAALKSIMIGCMSFTVYIAGEAVFEAGETATAAFIVERGTLEYAQNKKTSKVRRKTRVSKHTEIILSEPALWTHWPHVGTLVSPNPASLLKIMVDKHESIIRQTEAMSDFAAEFALQYRQRLAMGHPPQANWPSDLEVPHTSFDEIIVNSSRDTRRLVSNLALEHLKDQASSAWGRTFGNVTGNPPKNLDALEKEVDKDKCTLITTMNGEVERLAAVTAIEIRRPNGTVLMQLGSWDSAEGLKVACKLPGTKQEVAETAVDAMQRLLKKDLLPFESVIDLSEVQAMHEVEWSRSEKYSLRTKYLRTIFQVNVEDDLNEDQLRVMRLQADGKPARQKQRVSRFRMKPNNKSFSQSADLGATDESDAYFAETHDLIGLPHGDQQKLIICGWLHDEEVERFKGTAEGQAVLSRCISRIYVDELVISCAKEACNQCLAPPSNDTRDIILPEDQGGLHHVEGQSSCRTSRSGSRSRVMSDDFFQVGTEAGAQYRPTIRPEDMVDEVKDMVDGDV</sequence>
<keyword evidence="2" id="KW-1133">Transmembrane helix</keyword>
<reference evidence="5 6" key="2">
    <citation type="submission" date="2024-05" db="EMBL/GenBank/DDBJ databases">
        <authorList>
            <person name="Chen Y."/>
            <person name="Shah S."/>
            <person name="Dougan E. K."/>
            <person name="Thang M."/>
            <person name="Chan C."/>
        </authorList>
    </citation>
    <scope>NUCLEOTIDE SEQUENCE [LARGE SCALE GENOMIC DNA]</scope>
</reference>
<dbReference type="EMBL" id="CAMXCT010000502">
    <property type="protein sequence ID" value="CAI3979654.1"/>
    <property type="molecule type" value="Genomic_DNA"/>
</dbReference>
<dbReference type="EMBL" id="CAMXCT030000502">
    <property type="protein sequence ID" value="CAL4766966.1"/>
    <property type="molecule type" value="Genomic_DNA"/>
</dbReference>
<dbReference type="InterPro" id="IPR051413">
    <property type="entry name" value="K/Na_HCN_channel"/>
</dbReference>
<feature type="transmembrane region" description="Helical" evidence="2">
    <location>
        <begin position="164"/>
        <end position="183"/>
    </location>
</feature>
<evidence type="ECO:0000259" key="3">
    <source>
        <dbReference type="PROSITE" id="PS50042"/>
    </source>
</evidence>
<dbReference type="SUPFAM" id="SSF81324">
    <property type="entry name" value="Voltage-gated potassium channels"/>
    <property type="match status" value="1"/>
</dbReference>
<keyword evidence="6" id="KW-1185">Reference proteome</keyword>
<feature type="transmembrane region" description="Helical" evidence="2">
    <location>
        <begin position="189"/>
        <end position="208"/>
    </location>
</feature>
<evidence type="ECO:0000256" key="1">
    <source>
        <dbReference type="SAM" id="MobiDB-lite"/>
    </source>
</evidence>
<dbReference type="Gene3D" id="2.60.120.10">
    <property type="entry name" value="Jelly Rolls"/>
    <property type="match status" value="1"/>
</dbReference>
<dbReference type="Proteomes" id="UP001152797">
    <property type="component" value="Unassembled WGS sequence"/>
</dbReference>
<dbReference type="SUPFAM" id="SSF51206">
    <property type="entry name" value="cAMP-binding domain-like"/>
    <property type="match status" value="1"/>
</dbReference>
<feature type="domain" description="Cyclic nucleotide-binding" evidence="3">
    <location>
        <begin position="519"/>
        <end position="612"/>
    </location>
</feature>
<dbReference type="InterPro" id="IPR014710">
    <property type="entry name" value="RmlC-like_jellyroll"/>
</dbReference>
<dbReference type="GO" id="GO:0005249">
    <property type="term" value="F:voltage-gated potassium channel activity"/>
    <property type="evidence" value="ECO:0007669"/>
    <property type="project" value="TreeGrafter"/>
</dbReference>
<reference evidence="4" key="1">
    <citation type="submission" date="2022-10" db="EMBL/GenBank/DDBJ databases">
        <authorList>
            <person name="Chen Y."/>
            <person name="Dougan E. K."/>
            <person name="Chan C."/>
            <person name="Rhodes N."/>
            <person name="Thang M."/>
        </authorList>
    </citation>
    <scope>NUCLEOTIDE SEQUENCE</scope>
</reference>
<dbReference type="EMBL" id="CAMXCT020000502">
    <property type="protein sequence ID" value="CAL1133029.1"/>
    <property type="molecule type" value="Genomic_DNA"/>
</dbReference>
<dbReference type="GO" id="GO:0003254">
    <property type="term" value="P:regulation of membrane depolarization"/>
    <property type="evidence" value="ECO:0007669"/>
    <property type="project" value="TreeGrafter"/>
</dbReference>
<gene>
    <name evidence="4" type="ORF">C1SCF055_LOCUS7591</name>
</gene>
<dbReference type="PROSITE" id="PS50042">
    <property type="entry name" value="CNMP_BINDING_3"/>
    <property type="match status" value="1"/>
</dbReference>
<evidence type="ECO:0000313" key="5">
    <source>
        <dbReference type="EMBL" id="CAL4766966.1"/>
    </source>
</evidence>
<evidence type="ECO:0000313" key="6">
    <source>
        <dbReference type="Proteomes" id="UP001152797"/>
    </source>
</evidence>
<feature type="transmembrane region" description="Helical" evidence="2">
    <location>
        <begin position="316"/>
        <end position="337"/>
    </location>
</feature>
<accession>A0A9P1FJN6</accession>
<dbReference type="GO" id="GO:0035725">
    <property type="term" value="P:sodium ion transmembrane transport"/>
    <property type="evidence" value="ECO:0007669"/>
    <property type="project" value="TreeGrafter"/>
</dbReference>
<protein>
    <submittedName>
        <fullName evidence="5">Cyclic nucleotide-gated olfactory channel (Aorta CNG channel) (RACNG) (Cyclic nucleotide-gated cation channel 2) (Cyclic nucleotide-gated channel alpha-2) (CNG channel alpha-2) (CNG-2) (CNG2)</fullName>
    </submittedName>
</protein>
<proteinExistence type="predicted"/>
<keyword evidence="2" id="KW-0472">Membrane</keyword>
<feature type="region of interest" description="Disordered" evidence="1">
    <location>
        <begin position="80"/>
        <end position="105"/>
    </location>
</feature>
<dbReference type="InterPro" id="IPR000595">
    <property type="entry name" value="cNMP-bd_dom"/>
</dbReference>
<dbReference type="PANTHER" id="PTHR45689:SF5">
    <property type="entry name" value="I[[H]] CHANNEL, ISOFORM E"/>
    <property type="match status" value="1"/>
</dbReference>
<feature type="transmembrane region" description="Helical" evidence="2">
    <location>
        <begin position="398"/>
        <end position="420"/>
    </location>
</feature>
<keyword evidence="2" id="KW-0812">Transmembrane</keyword>
<dbReference type="AlphaFoldDB" id="A0A9P1FJN6"/>
<evidence type="ECO:0000256" key="2">
    <source>
        <dbReference type="SAM" id="Phobius"/>
    </source>
</evidence>
<organism evidence="4">
    <name type="scientific">Cladocopium goreaui</name>
    <dbReference type="NCBI Taxonomy" id="2562237"/>
    <lineage>
        <taxon>Eukaryota</taxon>
        <taxon>Sar</taxon>
        <taxon>Alveolata</taxon>
        <taxon>Dinophyceae</taxon>
        <taxon>Suessiales</taxon>
        <taxon>Symbiodiniaceae</taxon>
        <taxon>Cladocopium</taxon>
    </lineage>
</organism>